<proteinExistence type="predicted"/>
<dbReference type="RefSeq" id="WP_057822461.1">
    <property type="nucleotide sequence ID" value="NZ_AZEC01000024.1"/>
</dbReference>
<dbReference type="AlphaFoldDB" id="A0A0R1MKH6"/>
<dbReference type="SMART" id="SM00855">
    <property type="entry name" value="PGAM"/>
    <property type="match status" value="1"/>
</dbReference>
<dbReference type="GO" id="GO:0016791">
    <property type="term" value="F:phosphatase activity"/>
    <property type="evidence" value="ECO:0007669"/>
    <property type="project" value="TreeGrafter"/>
</dbReference>
<dbReference type="OrthoDB" id="9782128at2"/>
<dbReference type="EMBL" id="AZEC01000024">
    <property type="protein sequence ID" value="KRL08414.1"/>
    <property type="molecule type" value="Genomic_DNA"/>
</dbReference>
<name>A0A0R1MKH6_9LACO</name>
<accession>A0A0R1MKH6</accession>
<dbReference type="InterPro" id="IPR013078">
    <property type="entry name" value="His_Pase_superF_clade-1"/>
</dbReference>
<organism evidence="2 3">
    <name type="scientific">Schleiferilactobacillus perolens DSM 12744</name>
    <dbReference type="NCBI Taxonomy" id="1423792"/>
    <lineage>
        <taxon>Bacteria</taxon>
        <taxon>Bacillati</taxon>
        <taxon>Bacillota</taxon>
        <taxon>Bacilli</taxon>
        <taxon>Lactobacillales</taxon>
        <taxon>Lactobacillaceae</taxon>
        <taxon>Schleiferilactobacillus</taxon>
    </lineage>
</organism>
<gene>
    <name evidence="2" type="ORF">FD09_GL001643</name>
</gene>
<dbReference type="Pfam" id="PF00300">
    <property type="entry name" value="His_Phos_1"/>
    <property type="match status" value="1"/>
</dbReference>
<dbReference type="InterPro" id="IPR050275">
    <property type="entry name" value="PGM_Phosphatase"/>
</dbReference>
<comment type="caution">
    <text evidence="2">The sequence shown here is derived from an EMBL/GenBank/DDBJ whole genome shotgun (WGS) entry which is preliminary data.</text>
</comment>
<feature type="binding site" evidence="1">
    <location>
        <position position="61"/>
    </location>
    <ligand>
        <name>substrate</name>
    </ligand>
</feature>
<keyword evidence="3" id="KW-1185">Reference proteome</keyword>
<dbReference type="GO" id="GO:0005737">
    <property type="term" value="C:cytoplasm"/>
    <property type="evidence" value="ECO:0007669"/>
    <property type="project" value="TreeGrafter"/>
</dbReference>
<dbReference type="CDD" id="cd07067">
    <property type="entry name" value="HP_PGM_like"/>
    <property type="match status" value="1"/>
</dbReference>
<evidence type="ECO:0000313" key="3">
    <source>
        <dbReference type="Proteomes" id="UP000051330"/>
    </source>
</evidence>
<dbReference type="PANTHER" id="PTHR48100">
    <property type="entry name" value="BROAD-SPECIFICITY PHOSPHATASE YOR283W-RELATED"/>
    <property type="match status" value="1"/>
</dbReference>
<dbReference type="Proteomes" id="UP000051330">
    <property type="component" value="Unassembled WGS sequence"/>
</dbReference>
<feature type="binding site" evidence="1">
    <location>
        <begin position="9"/>
        <end position="16"/>
    </location>
    <ligand>
        <name>substrate</name>
    </ligand>
</feature>
<dbReference type="Gene3D" id="3.40.50.1240">
    <property type="entry name" value="Phosphoglycerate mutase-like"/>
    <property type="match status" value="1"/>
</dbReference>
<dbReference type="PROSITE" id="PS00175">
    <property type="entry name" value="PG_MUTASE"/>
    <property type="match status" value="1"/>
</dbReference>
<sequence length="199" mass="23162">MTQTLYLMRHGETMFNQEHRVQGWVDSPLTEKGIRQAQIAGRYFTDNDITLGSAYCSTAERASDTLELVTDLPYHREKGLREWYFGRFEAQPEFLNPPLPYNDFFATYGGETQTQVTKRLSDTILHLMQHDHHRNILMVSHGGAIACFKRAWDQYAEHQYNGHFGNCSIMIFDFAEDKFSLKGAYIPDFTELDKEFSNR</sequence>
<reference evidence="2 3" key="1">
    <citation type="journal article" date="2015" name="Genome Announc.">
        <title>Expanding the biotechnology potential of lactobacilli through comparative genomics of 213 strains and associated genera.</title>
        <authorList>
            <person name="Sun Z."/>
            <person name="Harris H.M."/>
            <person name="McCann A."/>
            <person name="Guo C."/>
            <person name="Argimon S."/>
            <person name="Zhang W."/>
            <person name="Yang X."/>
            <person name="Jeffery I.B."/>
            <person name="Cooney J.C."/>
            <person name="Kagawa T.F."/>
            <person name="Liu W."/>
            <person name="Song Y."/>
            <person name="Salvetti E."/>
            <person name="Wrobel A."/>
            <person name="Rasinkangas P."/>
            <person name="Parkhill J."/>
            <person name="Rea M.C."/>
            <person name="O'Sullivan O."/>
            <person name="Ritari J."/>
            <person name="Douillard F.P."/>
            <person name="Paul Ross R."/>
            <person name="Yang R."/>
            <person name="Briner A.E."/>
            <person name="Felis G.E."/>
            <person name="de Vos W.M."/>
            <person name="Barrangou R."/>
            <person name="Klaenhammer T.R."/>
            <person name="Caufield P.W."/>
            <person name="Cui Y."/>
            <person name="Zhang H."/>
            <person name="O'Toole P.W."/>
        </authorList>
    </citation>
    <scope>NUCLEOTIDE SEQUENCE [LARGE SCALE GENOMIC DNA]</scope>
    <source>
        <strain evidence="2 3">DSM 12744</strain>
    </source>
</reference>
<dbReference type="STRING" id="1423792.FD09_GL001643"/>
<dbReference type="InterPro" id="IPR029033">
    <property type="entry name" value="His_PPase_superfam"/>
</dbReference>
<dbReference type="PANTHER" id="PTHR48100:SF5">
    <property type="entry name" value="HISTIDINE PHOSPHATASE FAMILY PROTEIN"/>
    <property type="match status" value="1"/>
</dbReference>
<evidence type="ECO:0000256" key="1">
    <source>
        <dbReference type="PIRSR" id="PIRSR613078-2"/>
    </source>
</evidence>
<protein>
    <submittedName>
        <fullName evidence="2">Phosphoglycerate mutase family protein</fullName>
    </submittedName>
</protein>
<evidence type="ECO:0000313" key="2">
    <source>
        <dbReference type="EMBL" id="KRL08414.1"/>
    </source>
</evidence>
<dbReference type="InterPro" id="IPR001345">
    <property type="entry name" value="PG/BPGM_mutase_AS"/>
</dbReference>
<dbReference type="PATRIC" id="fig|1423792.3.peg.1664"/>
<dbReference type="SUPFAM" id="SSF53254">
    <property type="entry name" value="Phosphoglycerate mutase-like"/>
    <property type="match status" value="1"/>
</dbReference>